<dbReference type="EMBL" id="CAXHTB010000007">
    <property type="protein sequence ID" value="CAL0309561.1"/>
    <property type="molecule type" value="Genomic_DNA"/>
</dbReference>
<reference evidence="1 2" key="1">
    <citation type="submission" date="2024-03" db="EMBL/GenBank/DDBJ databases">
        <authorList>
            <person name="Martinez-Hernandez J."/>
        </authorList>
    </citation>
    <scope>NUCLEOTIDE SEQUENCE [LARGE SCALE GENOMIC DNA]</scope>
</reference>
<keyword evidence="2" id="KW-1185">Reference proteome</keyword>
<proteinExistence type="predicted"/>
<dbReference type="Proteomes" id="UP001497480">
    <property type="component" value="Unassembled WGS sequence"/>
</dbReference>
<evidence type="ECO:0000313" key="1">
    <source>
        <dbReference type="EMBL" id="CAL0309561.1"/>
    </source>
</evidence>
<accession>A0AAV1WJK8</accession>
<comment type="caution">
    <text evidence="1">The sequence shown here is derived from an EMBL/GenBank/DDBJ whole genome shotgun (WGS) entry which is preliminary data.</text>
</comment>
<organism evidence="1 2">
    <name type="scientific">Lupinus luteus</name>
    <name type="common">European yellow lupine</name>
    <dbReference type="NCBI Taxonomy" id="3873"/>
    <lineage>
        <taxon>Eukaryota</taxon>
        <taxon>Viridiplantae</taxon>
        <taxon>Streptophyta</taxon>
        <taxon>Embryophyta</taxon>
        <taxon>Tracheophyta</taxon>
        <taxon>Spermatophyta</taxon>
        <taxon>Magnoliopsida</taxon>
        <taxon>eudicotyledons</taxon>
        <taxon>Gunneridae</taxon>
        <taxon>Pentapetalae</taxon>
        <taxon>rosids</taxon>
        <taxon>fabids</taxon>
        <taxon>Fabales</taxon>
        <taxon>Fabaceae</taxon>
        <taxon>Papilionoideae</taxon>
        <taxon>50 kb inversion clade</taxon>
        <taxon>genistoids sensu lato</taxon>
        <taxon>core genistoids</taxon>
        <taxon>Genisteae</taxon>
        <taxon>Lupinus</taxon>
    </lineage>
</organism>
<dbReference type="AlphaFoldDB" id="A0AAV1WJK8"/>
<name>A0AAV1WJK8_LUPLU</name>
<gene>
    <name evidence="1" type="ORF">LLUT_LOCUS10621</name>
</gene>
<evidence type="ECO:0000313" key="2">
    <source>
        <dbReference type="Proteomes" id="UP001497480"/>
    </source>
</evidence>
<sequence>MASSIIDSPITTRIVFGFLRFLAFGWMEIIRPKCALSCYSFFKAAFNCIKKPEVQMNCGIVMRDKYRNKRYFIVFYWVFANDVALQLDLTNEDALTNTKTIKYLKFKINNNMNWTKEKQQLKRSGVHEILNCFMKL</sequence>
<protein>
    <submittedName>
        <fullName evidence="1">Uncharacterized protein</fullName>
    </submittedName>
</protein>